<dbReference type="AlphaFoldDB" id="A0A0A9XTV2"/>
<dbReference type="EMBL" id="GBHO01023033">
    <property type="protein sequence ID" value="JAG20571.1"/>
    <property type="molecule type" value="Transcribed_RNA"/>
</dbReference>
<reference evidence="4" key="1">
    <citation type="journal article" date="2014" name="PLoS ONE">
        <title>Transcriptome-Based Identification of ABC Transporters in the Western Tarnished Plant Bug Lygus hesperus.</title>
        <authorList>
            <person name="Hull J.J."/>
            <person name="Chaney K."/>
            <person name="Geib S.M."/>
            <person name="Fabrick J.A."/>
            <person name="Brent C.S."/>
            <person name="Walsh D."/>
            <person name="Lavine L.C."/>
        </authorList>
    </citation>
    <scope>NUCLEOTIDE SEQUENCE</scope>
</reference>
<organism evidence="4">
    <name type="scientific">Lygus hesperus</name>
    <name type="common">Western plant bug</name>
    <dbReference type="NCBI Taxonomy" id="30085"/>
    <lineage>
        <taxon>Eukaryota</taxon>
        <taxon>Metazoa</taxon>
        <taxon>Ecdysozoa</taxon>
        <taxon>Arthropoda</taxon>
        <taxon>Hexapoda</taxon>
        <taxon>Insecta</taxon>
        <taxon>Pterygota</taxon>
        <taxon>Neoptera</taxon>
        <taxon>Paraneoptera</taxon>
        <taxon>Hemiptera</taxon>
        <taxon>Heteroptera</taxon>
        <taxon>Panheteroptera</taxon>
        <taxon>Cimicomorpha</taxon>
        <taxon>Miridae</taxon>
        <taxon>Mirini</taxon>
        <taxon>Lygus</taxon>
    </lineage>
</organism>
<evidence type="ECO:0000313" key="1">
    <source>
        <dbReference type="EMBL" id="JAG20571.1"/>
    </source>
</evidence>
<sequence>MSSTGVCGEVVHGGCRGLCGLDQINWGGPAGACYECWRCSPFCGRPDCYGCLVCCVNWTCCSCCASAKLYASSLGEPVACWPHCCCVMFCGFCSRLFTRYNLRKKAGVKGNILGDCCCICCCNVCSMCQELRSVNVCAWRVVPDCTMPQCYRPGCRFIV</sequence>
<evidence type="ECO:0000313" key="4">
    <source>
        <dbReference type="EMBL" id="JAG20575.1"/>
    </source>
</evidence>
<proteinExistence type="predicted"/>
<dbReference type="EMBL" id="GBHO01023030">
    <property type="protein sequence ID" value="JAG20574.1"/>
    <property type="molecule type" value="Transcribed_RNA"/>
</dbReference>
<evidence type="ECO:0000313" key="3">
    <source>
        <dbReference type="EMBL" id="JAG20574.1"/>
    </source>
</evidence>
<dbReference type="EMBL" id="GBHO01023031">
    <property type="protein sequence ID" value="JAG20573.1"/>
    <property type="molecule type" value="Transcribed_RNA"/>
</dbReference>
<evidence type="ECO:0000313" key="2">
    <source>
        <dbReference type="EMBL" id="JAG20573.1"/>
    </source>
</evidence>
<name>A0A0A9XTV2_LYGHE</name>
<dbReference type="EMBL" id="GBHO01023029">
    <property type="protein sequence ID" value="JAG20575.1"/>
    <property type="molecule type" value="Transcribed_RNA"/>
</dbReference>
<gene>
    <name evidence="4" type="primary">PCR2_3</name>
    <name evidence="3" type="synonym">PCR2_0</name>
    <name evidence="1" type="synonym">PCR2_1</name>
    <name evidence="2" type="synonym">PCR2_2</name>
    <name evidence="4" type="ORF">CM83_30918</name>
    <name evidence="2" type="ORF">CM83_30919</name>
    <name evidence="3" type="ORF">CM83_30920</name>
    <name evidence="1" type="ORF">CM83_30921</name>
</gene>
<accession>A0A0A9XTV2</accession>
<reference evidence="4" key="2">
    <citation type="submission" date="2014-07" db="EMBL/GenBank/DDBJ databases">
        <authorList>
            <person name="Hull J."/>
        </authorList>
    </citation>
    <scope>NUCLEOTIDE SEQUENCE</scope>
</reference>
<protein>
    <submittedName>
        <fullName evidence="4">Protein PLANT CADMIUM RESISTANCE 2</fullName>
    </submittedName>
</protein>